<dbReference type="InterPro" id="IPR016187">
    <property type="entry name" value="CTDL_fold"/>
</dbReference>
<dbReference type="CDD" id="cd03590">
    <property type="entry name" value="CLECT_DC-SIGN_like"/>
    <property type="match status" value="1"/>
</dbReference>
<dbReference type="RefSeq" id="XP_029950551.1">
    <property type="nucleotide sequence ID" value="XM_030094691.1"/>
</dbReference>
<gene>
    <name evidence="5" type="primary">LOC115390712</name>
</gene>
<dbReference type="GeneID" id="115390712"/>
<keyword evidence="2" id="KW-1015">Disulfide bond</keyword>
<name>A0A672HWX1_SALFA</name>
<dbReference type="OrthoDB" id="6337382at2759"/>
<dbReference type="PROSITE" id="PS50041">
    <property type="entry name" value="C_TYPE_LECTIN_2"/>
    <property type="match status" value="1"/>
</dbReference>
<dbReference type="InterPro" id="IPR033989">
    <property type="entry name" value="CD209-like_CTLD"/>
</dbReference>
<protein>
    <submittedName>
        <fullName evidence="5">CD209 antigen-like protein C</fullName>
    </submittedName>
</protein>
<keyword evidence="6" id="KW-1185">Reference proteome</keyword>
<keyword evidence="3" id="KW-1133">Transmembrane helix</keyword>
<evidence type="ECO:0000313" key="5">
    <source>
        <dbReference type="Ensembl" id="ENSSFAP00005033492.1"/>
    </source>
</evidence>
<reference evidence="5" key="3">
    <citation type="submission" date="2025-09" db="UniProtKB">
        <authorList>
            <consortium name="Ensembl"/>
        </authorList>
    </citation>
    <scope>IDENTIFICATION</scope>
</reference>
<dbReference type="AlphaFoldDB" id="A0A672HWX1"/>
<dbReference type="OMA" id="ITMDYAN"/>
<organism evidence="5 6">
    <name type="scientific">Salarias fasciatus</name>
    <name type="common">Jewelled blenny</name>
    <name type="synonym">Blennius fasciatus</name>
    <dbReference type="NCBI Taxonomy" id="181472"/>
    <lineage>
        <taxon>Eukaryota</taxon>
        <taxon>Metazoa</taxon>
        <taxon>Chordata</taxon>
        <taxon>Craniata</taxon>
        <taxon>Vertebrata</taxon>
        <taxon>Euteleostomi</taxon>
        <taxon>Actinopterygii</taxon>
        <taxon>Neopterygii</taxon>
        <taxon>Teleostei</taxon>
        <taxon>Neoteleostei</taxon>
        <taxon>Acanthomorphata</taxon>
        <taxon>Ovalentaria</taxon>
        <taxon>Blenniimorphae</taxon>
        <taxon>Blenniiformes</taxon>
        <taxon>Blennioidei</taxon>
        <taxon>Blenniidae</taxon>
        <taxon>Salariinae</taxon>
        <taxon>Salarias</taxon>
    </lineage>
</organism>
<reference evidence="5" key="1">
    <citation type="submission" date="2019-06" db="EMBL/GenBank/DDBJ databases">
        <authorList>
            <consortium name="Wellcome Sanger Institute Data Sharing"/>
        </authorList>
    </citation>
    <scope>NUCLEOTIDE SEQUENCE [LARGE SCALE GENOMIC DNA]</scope>
</reference>
<dbReference type="InterPro" id="IPR018378">
    <property type="entry name" value="C-type_lectin_CS"/>
</dbReference>
<dbReference type="Pfam" id="PF00059">
    <property type="entry name" value="Lectin_C"/>
    <property type="match status" value="1"/>
</dbReference>
<keyword evidence="1" id="KW-0430">Lectin</keyword>
<accession>A0A672HWX1</accession>
<dbReference type="PANTHER" id="PTHR22803">
    <property type="entry name" value="MANNOSE, PHOSPHOLIPASE, LECTIN RECEPTOR RELATED"/>
    <property type="match status" value="1"/>
</dbReference>
<dbReference type="Proteomes" id="UP000472267">
    <property type="component" value="Chromosome 6"/>
</dbReference>
<dbReference type="InterPro" id="IPR001304">
    <property type="entry name" value="C-type_lectin-like"/>
</dbReference>
<reference evidence="5" key="2">
    <citation type="submission" date="2025-08" db="UniProtKB">
        <authorList>
            <consortium name="Ensembl"/>
        </authorList>
    </citation>
    <scope>IDENTIFICATION</scope>
</reference>
<dbReference type="Gene3D" id="3.10.100.10">
    <property type="entry name" value="Mannose-Binding Protein A, subunit A"/>
    <property type="match status" value="1"/>
</dbReference>
<keyword evidence="3" id="KW-0472">Membrane</keyword>
<evidence type="ECO:0000256" key="3">
    <source>
        <dbReference type="SAM" id="Phobius"/>
    </source>
</evidence>
<evidence type="ECO:0000259" key="4">
    <source>
        <dbReference type="PROSITE" id="PS50041"/>
    </source>
</evidence>
<dbReference type="PROSITE" id="PS00615">
    <property type="entry name" value="C_TYPE_LECTIN_1"/>
    <property type="match status" value="1"/>
</dbReference>
<evidence type="ECO:0000256" key="1">
    <source>
        <dbReference type="ARBA" id="ARBA00022734"/>
    </source>
</evidence>
<dbReference type="Ensembl" id="ENSSFAT00005034661.1">
    <property type="protein sequence ID" value="ENSSFAP00005033492.1"/>
    <property type="gene ID" value="ENSSFAG00005016931.1"/>
</dbReference>
<dbReference type="SMART" id="SM00034">
    <property type="entry name" value="CLECT"/>
    <property type="match status" value="1"/>
</dbReference>
<evidence type="ECO:0000313" key="6">
    <source>
        <dbReference type="Proteomes" id="UP000472267"/>
    </source>
</evidence>
<keyword evidence="3" id="KW-0812">Transmembrane</keyword>
<dbReference type="InterPro" id="IPR016186">
    <property type="entry name" value="C-type_lectin-like/link_sf"/>
</dbReference>
<dbReference type="InterPro" id="IPR050111">
    <property type="entry name" value="C-type_lectin/snaclec_domain"/>
</dbReference>
<feature type="domain" description="C-type lectin" evidence="4">
    <location>
        <begin position="96"/>
        <end position="210"/>
    </location>
</feature>
<feature type="transmembrane region" description="Helical" evidence="3">
    <location>
        <begin position="39"/>
        <end position="61"/>
    </location>
</feature>
<proteinExistence type="predicted"/>
<evidence type="ECO:0000256" key="2">
    <source>
        <dbReference type="ARBA" id="ARBA00023157"/>
    </source>
</evidence>
<sequence length="215" mass="25165">MARFEQKKQIELTVASENHSSEDEARTSAAAERKLFRRVAVGFGLLCVLQAALNISLRLFLYNQTQQDKAVCEIVTEPDELRNVSNQLFQEGWVYFRSSFYYISLTKKTWQESRDDCLSRGADLTIIDSQEEQDFLRRISKRMWIGLTERAQKGTWRWVDGTLLNTSYWFPGEPNDDLGREENCAETNFGDVKNNWNDWPCDYQNHWICEKKVAP</sequence>
<dbReference type="InParanoid" id="A0A672HWX1"/>
<dbReference type="SUPFAM" id="SSF56436">
    <property type="entry name" value="C-type lectin-like"/>
    <property type="match status" value="1"/>
</dbReference>
<dbReference type="GO" id="GO:0030246">
    <property type="term" value="F:carbohydrate binding"/>
    <property type="evidence" value="ECO:0007669"/>
    <property type="project" value="UniProtKB-KW"/>
</dbReference>
<dbReference type="FunCoup" id="A0A672HWX1">
    <property type="interactions" value="293"/>
</dbReference>